<evidence type="ECO:0000313" key="2">
    <source>
        <dbReference type="Proteomes" id="UP000030764"/>
    </source>
</evidence>
<protein>
    <submittedName>
        <fullName evidence="1">Uncharacterized protein</fullName>
    </submittedName>
</protein>
<accession>A0A085LMF8</accession>
<dbReference type="Proteomes" id="UP000030764">
    <property type="component" value="Unassembled WGS sequence"/>
</dbReference>
<proteinExistence type="predicted"/>
<keyword evidence="2" id="KW-1185">Reference proteome</keyword>
<dbReference type="EMBL" id="KL363390">
    <property type="protein sequence ID" value="KFD46154.1"/>
    <property type="molecule type" value="Genomic_DNA"/>
</dbReference>
<gene>
    <name evidence="1" type="ORF">M513_12962</name>
</gene>
<organism evidence="1 2">
    <name type="scientific">Trichuris suis</name>
    <name type="common">pig whipworm</name>
    <dbReference type="NCBI Taxonomy" id="68888"/>
    <lineage>
        <taxon>Eukaryota</taxon>
        <taxon>Metazoa</taxon>
        <taxon>Ecdysozoa</taxon>
        <taxon>Nematoda</taxon>
        <taxon>Enoplea</taxon>
        <taxon>Dorylaimia</taxon>
        <taxon>Trichinellida</taxon>
        <taxon>Trichuridae</taxon>
        <taxon>Trichuris</taxon>
    </lineage>
</organism>
<name>A0A085LMF8_9BILA</name>
<evidence type="ECO:0000313" key="1">
    <source>
        <dbReference type="EMBL" id="KFD46154.1"/>
    </source>
</evidence>
<dbReference type="AlphaFoldDB" id="A0A085LMF8"/>
<sequence>MSEMLALLDGHEPCFLSRQIFLEQIPVDIRLLLTDISLKDPRQLAIHADALWQAKQQDLATINPVRTQRRNISPSQRPLKVNSTKWCFYHQKWGPRLETAAHLVSIRETTKPAGNSGDVGRLAIDKRTPPTWRRLGEYICYTHEIVTPDDVSWSTLGLS</sequence>
<reference evidence="1 2" key="1">
    <citation type="journal article" date="2014" name="Nat. Genet.">
        <title>Genome and transcriptome of the porcine whipworm Trichuris suis.</title>
        <authorList>
            <person name="Jex A.R."/>
            <person name="Nejsum P."/>
            <person name="Schwarz E.M."/>
            <person name="Hu L."/>
            <person name="Young N.D."/>
            <person name="Hall R.S."/>
            <person name="Korhonen P.K."/>
            <person name="Liao S."/>
            <person name="Thamsborg S."/>
            <person name="Xia J."/>
            <person name="Xu P."/>
            <person name="Wang S."/>
            <person name="Scheerlinck J.P."/>
            <person name="Hofmann A."/>
            <person name="Sternberg P.W."/>
            <person name="Wang J."/>
            <person name="Gasser R.B."/>
        </authorList>
    </citation>
    <scope>NUCLEOTIDE SEQUENCE [LARGE SCALE GENOMIC DNA]</scope>
    <source>
        <strain evidence="1">DCEP-RM93M</strain>
    </source>
</reference>